<dbReference type="EMBL" id="KE525346">
    <property type="protein sequence ID" value="KFB49502.1"/>
    <property type="molecule type" value="Genomic_DNA"/>
</dbReference>
<evidence type="ECO:0000313" key="2">
    <source>
        <dbReference type="EnsemblMetazoa" id="ASIC017705-PA"/>
    </source>
</evidence>
<dbReference type="EnsemblMetazoa" id="ASIC017705-RA">
    <property type="protein sequence ID" value="ASIC017705-PA"/>
    <property type="gene ID" value="ASIC017705"/>
</dbReference>
<sequence>MALAALCGPRIRVQSGKRSSWLRYADGLGNANGWQERQSISWPWRFVRDCDAVPVAYSEMS</sequence>
<dbReference type="VEuPathDB" id="VectorBase:ASIC017705"/>
<keyword evidence="3" id="KW-1185">Reference proteome</keyword>
<dbReference type="EMBL" id="ATLV01023778">
    <property type="status" value="NOT_ANNOTATED_CDS"/>
    <property type="molecule type" value="Genomic_DNA"/>
</dbReference>
<proteinExistence type="predicted"/>
<dbReference type="Proteomes" id="UP000030765">
    <property type="component" value="Unassembled WGS sequence"/>
</dbReference>
<evidence type="ECO:0000313" key="1">
    <source>
        <dbReference type="EMBL" id="KFB49502.1"/>
    </source>
</evidence>
<organism evidence="1">
    <name type="scientific">Anopheles sinensis</name>
    <name type="common">Mosquito</name>
    <dbReference type="NCBI Taxonomy" id="74873"/>
    <lineage>
        <taxon>Eukaryota</taxon>
        <taxon>Metazoa</taxon>
        <taxon>Ecdysozoa</taxon>
        <taxon>Arthropoda</taxon>
        <taxon>Hexapoda</taxon>
        <taxon>Insecta</taxon>
        <taxon>Pterygota</taxon>
        <taxon>Neoptera</taxon>
        <taxon>Endopterygota</taxon>
        <taxon>Diptera</taxon>
        <taxon>Nematocera</taxon>
        <taxon>Culicoidea</taxon>
        <taxon>Culicidae</taxon>
        <taxon>Anophelinae</taxon>
        <taxon>Anopheles</taxon>
    </lineage>
</organism>
<accession>A0A084WH08</accession>
<gene>
    <name evidence="1" type="ORF">ZHAS_00017705</name>
</gene>
<reference evidence="2" key="2">
    <citation type="submission" date="2020-05" db="UniProtKB">
        <authorList>
            <consortium name="EnsemblMetazoa"/>
        </authorList>
    </citation>
    <scope>IDENTIFICATION</scope>
</reference>
<evidence type="ECO:0000313" key="3">
    <source>
        <dbReference type="Proteomes" id="UP000030765"/>
    </source>
</evidence>
<reference evidence="1 3" key="1">
    <citation type="journal article" date="2014" name="BMC Genomics">
        <title>Genome sequence of Anopheles sinensis provides insight into genetics basis of mosquito competence for malaria parasites.</title>
        <authorList>
            <person name="Zhou D."/>
            <person name="Zhang D."/>
            <person name="Ding G."/>
            <person name="Shi L."/>
            <person name="Hou Q."/>
            <person name="Ye Y."/>
            <person name="Xu Y."/>
            <person name="Zhou H."/>
            <person name="Xiong C."/>
            <person name="Li S."/>
            <person name="Yu J."/>
            <person name="Hong S."/>
            <person name="Yu X."/>
            <person name="Zou P."/>
            <person name="Chen C."/>
            <person name="Chang X."/>
            <person name="Wang W."/>
            <person name="Lv Y."/>
            <person name="Sun Y."/>
            <person name="Ma L."/>
            <person name="Shen B."/>
            <person name="Zhu C."/>
        </authorList>
    </citation>
    <scope>NUCLEOTIDE SEQUENCE [LARGE SCALE GENOMIC DNA]</scope>
</reference>
<protein>
    <submittedName>
        <fullName evidence="1 2">Uncharacterized protein</fullName>
    </submittedName>
</protein>
<dbReference type="AlphaFoldDB" id="A0A084WH08"/>
<name>A0A084WH08_ANOSI</name>